<dbReference type="GO" id="GO:0009190">
    <property type="term" value="P:cyclic nucleotide biosynthetic process"/>
    <property type="evidence" value="ECO:0007669"/>
    <property type="project" value="InterPro"/>
</dbReference>
<dbReference type="Gene3D" id="3.30.70.1230">
    <property type="entry name" value="Nucleotide cyclase"/>
    <property type="match status" value="1"/>
</dbReference>
<dbReference type="GO" id="GO:0035556">
    <property type="term" value="P:intracellular signal transduction"/>
    <property type="evidence" value="ECO:0007669"/>
    <property type="project" value="InterPro"/>
</dbReference>
<evidence type="ECO:0000313" key="2">
    <source>
        <dbReference type="EMBL" id="MBB4904164.1"/>
    </source>
</evidence>
<gene>
    <name evidence="2" type="ORF">FHR82_000374</name>
</gene>
<organism evidence="2 3">
    <name type="scientific">Actinophytocola algeriensis</name>
    <dbReference type="NCBI Taxonomy" id="1768010"/>
    <lineage>
        <taxon>Bacteria</taxon>
        <taxon>Bacillati</taxon>
        <taxon>Actinomycetota</taxon>
        <taxon>Actinomycetes</taxon>
        <taxon>Pseudonocardiales</taxon>
        <taxon>Pseudonocardiaceae</taxon>
    </lineage>
</organism>
<accession>A0A7W7PZG7</accession>
<dbReference type="Pfam" id="PF19916">
    <property type="entry name" value="VMAP-M0"/>
    <property type="match status" value="1"/>
</dbReference>
<dbReference type="InterPro" id="IPR001054">
    <property type="entry name" value="A/G_cyclase"/>
</dbReference>
<proteinExistence type="predicted"/>
<reference evidence="2 3" key="1">
    <citation type="submission" date="2020-08" db="EMBL/GenBank/DDBJ databases">
        <title>Genomic Encyclopedia of Type Strains, Phase III (KMG-III): the genomes of soil and plant-associated and newly described type strains.</title>
        <authorList>
            <person name="Whitman W."/>
        </authorList>
    </citation>
    <scope>NUCLEOTIDE SEQUENCE [LARGE SCALE GENOMIC DNA]</scope>
    <source>
        <strain evidence="2 3">CECT 8960</strain>
    </source>
</reference>
<keyword evidence="3" id="KW-1185">Reference proteome</keyword>
<protein>
    <recommendedName>
        <fullName evidence="1">Guanylate cyclase domain-containing protein</fullName>
    </recommendedName>
</protein>
<dbReference type="SUPFAM" id="SSF55073">
    <property type="entry name" value="Nucleotide cyclase"/>
    <property type="match status" value="1"/>
</dbReference>
<evidence type="ECO:0000259" key="1">
    <source>
        <dbReference type="PROSITE" id="PS50125"/>
    </source>
</evidence>
<evidence type="ECO:0000313" key="3">
    <source>
        <dbReference type="Proteomes" id="UP000520767"/>
    </source>
</evidence>
<dbReference type="Pfam" id="PF20028">
    <property type="entry name" value="VMAP-C"/>
    <property type="match status" value="1"/>
</dbReference>
<dbReference type="InterPro" id="IPR045450">
    <property type="entry name" value="VMAP_C"/>
</dbReference>
<dbReference type="EMBL" id="JACHJQ010000001">
    <property type="protein sequence ID" value="MBB4904164.1"/>
    <property type="molecule type" value="Genomic_DNA"/>
</dbReference>
<dbReference type="RefSeq" id="WP_184808452.1">
    <property type="nucleotide sequence ID" value="NZ_JACHJQ010000001.1"/>
</dbReference>
<comment type="caution">
    <text evidence="2">The sequence shown here is derived from an EMBL/GenBank/DDBJ whole genome shotgun (WGS) entry which is preliminary data.</text>
</comment>
<dbReference type="PROSITE" id="PS50125">
    <property type="entry name" value="GUANYLATE_CYCLASE_2"/>
    <property type="match status" value="1"/>
</dbReference>
<feature type="domain" description="Guanylate cyclase" evidence="1">
    <location>
        <begin position="5"/>
        <end position="126"/>
    </location>
</feature>
<dbReference type="Proteomes" id="UP000520767">
    <property type="component" value="Unassembled WGS sequence"/>
</dbReference>
<dbReference type="AlphaFoldDB" id="A0A7W7PZG7"/>
<name>A0A7W7PZG7_9PSEU</name>
<dbReference type="InterPro" id="IPR029787">
    <property type="entry name" value="Nucleotide_cyclase"/>
</dbReference>
<sequence length="576" mass="63620">MPESLMVLVDVAGFTRSDRTLTHQVTVREGLYKVLTAAFDKARLDWSSCYHEDRGDGVMILVPADVPAVVLADELLDRIVAALREHNAVHVREASIQLRIVLHSGQVERDAAGVAGPALNFAFRLLAAPVAKRVLHESTGIVAVVASEMFYEGVISQRPAAAPESYEPIRAEFDGFSSGAYLRLLGQMSPRAAPVPDPPGVLGQFAGPEMDRIRGWLGDVKEPAFSDIARRAARSALPLPRFSDAWHAFAQLADLNSGPDGISPALVYLDALATEVGGELGEVMTSWVDQQVGLMGIEEAVADRRREMARPVVAEQRLHLVISLEHDGIEPDRYVLSAWRQDDPEAWTPVRSDIREVRLADIERVVDDVVVAAERAWADQRAAVTLEAFLPRALLGLPVHSWCKEHDTGQPQPLCLDYIIRVRSLDRLRATHWHRAWRERWQSLHENPSPARIHFAREGEERVDVALRDHDAVAMVLNGPPLVSVSSTVDEFTAALRSGLPVLLWCPGATSEELHDLVTWLAERGGDLLDVPHRSKTSRRAALGSSVYPFEGKHARDMVVLWDDPERAVEIGRPAS</sequence>
<dbReference type="GO" id="GO:0004016">
    <property type="term" value="F:adenylate cyclase activity"/>
    <property type="evidence" value="ECO:0007669"/>
    <property type="project" value="UniProtKB-ARBA"/>
</dbReference>
<dbReference type="InterPro" id="IPR045555">
    <property type="entry name" value="VMAP-M0"/>
</dbReference>